<name>A0ABW0Q6Q0_9BURK</name>
<dbReference type="EMBL" id="JBHSMX010000004">
    <property type="protein sequence ID" value="MFC5519787.1"/>
    <property type="molecule type" value="Genomic_DNA"/>
</dbReference>
<dbReference type="Pfam" id="PF09209">
    <property type="entry name" value="CecR_C"/>
    <property type="match status" value="1"/>
</dbReference>
<dbReference type="InterPro" id="IPR015292">
    <property type="entry name" value="Tscrpt_reg_YbiH_C"/>
</dbReference>
<evidence type="ECO:0000313" key="8">
    <source>
        <dbReference type="EMBL" id="MFC5519787.1"/>
    </source>
</evidence>
<evidence type="ECO:0000256" key="1">
    <source>
        <dbReference type="ARBA" id="ARBA00022491"/>
    </source>
</evidence>
<dbReference type="Pfam" id="PF00440">
    <property type="entry name" value="TetR_N"/>
    <property type="match status" value="1"/>
</dbReference>
<keyword evidence="9" id="KW-1185">Reference proteome</keyword>
<reference evidence="9" key="1">
    <citation type="journal article" date="2019" name="Int. J. Syst. Evol. Microbiol.">
        <title>The Global Catalogue of Microorganisms (GCM) 10K type strain sequencing project: providing services to taxonomists for standard genome sequencing and annotation.</title>
        <authorList>
            <consortium name="The Broad Institute Genomics Platform"/>
            <consortium name="The Broad Institute Genome Sequencing Center for Infectious Disease"/>
            <person name="Wu L."/>
            <person name="Ma J."/>
        </authorList>
    </citation>
    <scope>NUCLEOTIDE SEQUENCE [LARGE SCALE GENOMIC DNA]</scope>
    <source>
        <strain evidence="9">CGMCC 4.7277</strain>
    </source>
</reference>
<dbReference type="InterPro" id="IPR050109">
    <property type="entry name" value="HTH-type_TetR-like_transc_reg"/>
</dbReference>
<evidence type="ECO:0000256" key="5">
    <source>
        <dbReference type="PROSITE-ProRule" id="PRU00335"/>
    </source>
</evidence>
<dbReference type="InterPro" id="IPR036271">
    <property type="entry name" value="Tet_transcr_reg_TetR-rel_C_sf"/>
</dbReference>
<protein>
    <submittedName>
        <fullName evidence="8">CerR family C-terminal domain-containing protein</fullName>
    </submittedName>
</protein>
<keyword evidence="3 5" id="KW-0238">DNA-binding</keyword>
<dbReference type="PROSITE" id="PS50977">
    <property type="entry name" value="HTH_TETR_2"/>
    <property type="match status" value="1"/>
</dbReference>
<dbReference type="InterPro" id="IPR001647">
    <property type="entry name" value="HTH_TetR"/>
</dbReference>
<feature type="domain" description="HTH tetR-type" evidence="7">
    <location>
        <begin position="28"/>
        <end position="88"/>
    </location>
</feature>
<evidence type="ECO:0000256" key="4">
    <source>
        <dbReference type="ARBA" id="ARBA00023163"/>
    </source>
</evidence>
<gene>
    <name evidence="8" type="ORF">ACFPP7_02485</name>
</gene>
<feature type="region of interest" description="Disordered" evidence="6">
    <location>
        <begin position="1"/>
        <end position="25"/>
    </location>
</feature>
<accession>A0ABW0Q6Q0</accession>
<dbReference type="SUPFAM" id="SSF48498">
    <property type="entry name" value="Tetracyclin repressor-like, C-terminal domain"/>
    <property type="match status" value="1"/>
</dbReference>
<dbReference type="SUPFAM" id="SSF46689">
    <property type="entry name" value="Homeodomain-like"/>
    <property type="match status" value="1"/>
</dbReference>
<organism evidence="8 9">
    <name type="scientific">Polaromonas jejuensis</name>
    <dbReference type="NCBI Taxonomy" id="457502"/>
    <lineage>
        <taxon>Bacteria</taxon>
        <taxon>Pseudomonadati</taxon>
        <taxon>Pseudomonadota</taxon>
        <taxon>Betaproteobacteria</taxon>
        <taxon>Burkholderiales</taxon>
        <taxon>Comamonadaceae</taxon>
        <taxon>Polaromonas</taxon>
    </lineage>
</organism>
<evidence type="ECO:0000259" key="7">
    <source>
        <dbReference type="PROSITE" id="PS50977"/>
    </source>
</evidence>
<feature type="region of interest" description="Disordered" evidence="6">
    <location>
        <begin position="231"/>
        <end position="253"/>
    </location>
</feature>
<dbReference type="InterPro" id="IPR023772">
    <property type="entry name" value="DNA-bd_HTH_TetR-type_CS"/>
</dbReference>
<keyword evidence="4" id="KW-0804">Transcription</keyword>
<keyword evidence="2" id="KW-0805">Transcription regulation</keyword>
<dbReference type="Gene3D" id="1.10.357.10">
    <property type="entry name" value="Tetracycline Repressor, domain 2"/>
    <property type="match status" value="1"/>
</dbReference>
<dbReference type="Gene3D" id="1.10.10.60">
    <property type="entry name" value="Homeodomain-like"/>
    <property type="match status" value="1"/>
</dbReference>
<dbReference type="Proteomes" id="UP001596084">
    <property type="component" value="Unassembled WGS sequence"/>
</dbReference>
<dbReference type="RefSeq" id="WP_068834895.1">
    <property type="nucleotide sequence ID" value="NZ_JBHSMX010000004.1"/>
</dbReference>
<evidence type="ECO:0000256" key="2">
    <source>
        <dbReference type="ARBA" id="ARBA00023015"/>
    </source>
</evidence>
<evidence type="ECO:0000256" key="6">
    <source>
        <dbReference type="SAM" id="MobiDB-lite"/>
    </source>
</evidence>
<comment type="caution">
    <text evidence="8">The sequence shown here is derived from an EMBL/GenBank/DDBJ whole genome shotgun (WGS) entry which is preliminary data.</text>
</comment>
<sequence>MNASRRPKTPLRFAGPQGASRKQRADGVEARAQLLHAALRLFSEKGFAKTSTREIAQAAGANVAAISYYFGDKAGLYRAVFTEPIGSARDDIALYNQPHFTLRQSLQGFFAGFLEPMRQGELVQLCTRLHFREMLEPTGLWAEEVDNGLKPAHAALVAVLCRHLALAEADDDVHRLAFSITGLAVQLFISRDVVEVIRPQLFGTPEAIARWAGSLVGYAEAMVAVEAARRSTAPTHRSAASPVRMRTASHEKV</sequence>
<dbReference type="InterPro" id="IPR009057">
    <property type="entry name" value="Homeodomain-like_sf"/>
</dbReference>
<feature type="DNA-binding region" description="H-T-H motif" evidence="5">
    <location>
        <begin position="51"/>
        <end position="70"/>
    </location>
</feature>
<proteinExistence type="predicted"/>
<dbReference type="PRINTS" id="PR00455">
    <property type="entry name" value="HTHTETR"/>
</dbReference>
<evidence type="ECO:0000256" key="3">
    <source>
        <dbReference type="ARBA" id="ARBA00023125"/>
    </source>
</evidence>
<dbReference type="PANTHER" id="PTHR30055:SF234">
    <property type="entry name" value="HTH-TYPE TRANSCRIPTIONAL REGULATOR BETI"/>
    <property type="match status" value="1"/>
</dbReference>
<dbReference type="PANTHER" id="PTHR30055">
    <property type="entry name" value="HTH-TYPE TRANSCRIPTIONAL REGULATOR RUTR"/>
    <property type="match status" value="1"/>
</dbReference>
<keyword evidence="1" id="KW-0678">Repressor</keyword>
<evidence type="ECO:0000313" key="9">
    <source>
        <dbReference type="Proteomes" id="UP001596084"/>
    </source>
</evidence>
<dbReference type="PROSITE" id="PS01081">
    <property type="entry name" value="HTH_TETR_1"/>
    <property type="match status" value="1"/>
</dbReference>